<evidence type="ECO:0000256" key="2">
    <source>
        <dbReference type="ARBA" id="ARBA00022679"/>
    </source>
</evidence>
<dbReference type="InterPro" id="IPR020616">
    <property type="entry name" value="Thiolase_N"/>
</dbReference>
<evidence type="ECO:0000313" key="8">
    <source>
        <dbReference type="Proteomes" id="UP000562492"/>
    </source>
</evidence>
<dbReference type="PANTHER" id="PTHR18919">
    <property type="entry name" value="ACETYL-COA C-ACYLTRANSFERASE"/>
    <property type="match status" value="1"/>
</dbReference>
<evidence type="ECO:0000313" key="7">
    <source>
        <dbReference type="EMBL" id="MBB6579050.1"/>
    </source>
</evidence>
<dbReference type="EMBL" id="JACHKZ010000022">
    <property type="protein sequence ID" value="MBB6579050.1"/>
    <property type="molecule type" value="Genomic_DNA"/>
</dbReference>
<organism evidence="7 8">
    <name type="scientific">Comamonas odontotermitis</name>
    <dbReference type="NCBI Taxonomy" id="379895"/>
    <lineage>
        <taxon>Bacteria</taxon>
        <taxon>Pseudomonadati</taxon>
        <taxon>Pseudomonadota</taxon>
        <taxon>Betaproteobacteria</taxon>
        <taxon>Burkholderiales</taxon>
        <taxon>Comamonadaceae</taxon>
        <taxon>Comamonas</taxon>
    </lineage>
</organism>
<evidence type="ECO:0000256" key="4">
    <source>
        <dbReference type="RuleBase" id="RU003557"/>
    </source>
</evidence>
<comment type="similarity">
    <text evidence="1 4">Belongs to the thiolase-like superfamily. Thiolase family.</text>
</comment>
<evidence type="ECO:0000259" key="6">
    <source>
        <dbReference type="Pfam" id="PF02803"/>
    </source>
</evidence>
<dbReference type="PIRSF" id="PIRSF000429">
    <property type="entry name" value="Ac-CoA_Ac_transf"/>
    <property type="match status" value="1"/>
</dbReference>
<dbReference type="Proteomes" id="UP000562492">
    <property type="component" value="Unassembled WGS sequence"/>
</dbReference>
<evidence type="ECO:0000259" key="5">
    <source>
        <dbReference type="Pfam" id="PF00108"/>
    </source>
</evidence>
<dbReference type="RefSeq" id="WP_184710033.1">
    <property type="nucleotide sequence ID" value="NZ_JACHKZ010000022.1"/>
</dbReference>
<dbReference type="GO" id="GO:0003985">
    <property type="term" value="F:acetyl-CoA C-acetyltransferase activity"/>
    <property type="evidence" value="ECO:0007669"/>
    <property type="project" value="UniProtKB-EC"/>
</dbReference>
<dbReference type="Pfam" id="PF02803">
    <property type="entry name" value="Thiolase_C"/>
    <property type="match status" value="1"/>
</dbReference>
<dbReference type="Pfam" id="PF00108">
    <property type="entry name" value="Thiolase_N"/>
    <property type="match status" value="1"/>
</dbReference>
<proteinExistence type="inferred from homology"/>
<name>A0ABR6RIP9_9BURK</name>
<keyword evidence="8" id="KW-1185">Reference proteome</keyword>
<dbReference type="NCBIfam" id="TIGR01930">
    <property type="entry name" value="AcCoA-C-Actrans"/>
    <property type="match status" value="1"/>
</dbReference>
<accession>A0ABR6RIP9</accession>
<dbReference type="InterPro" id="IPR016039">
    <property type="entry name" value="Thiolase-like"/>
</dbReference>
<gene>
    <name evidence="7" type="ORF">HNP33_003160</name>
</gene>
<sequence length="392" mass="40010">MLAHPVYIASYTRSAVVPVGGAFKALHAHDIGAAVLRALLTKASLPASQVQAVVLGNALGAGGNPARMLALAAGLPHTCAAYTVDTQCCAGLDAVALAASLIASGQADVVVAGGAEAWSRAPMRATRPLHAGEAPVPYERPAFAPHPHDDPDLLQAAARYAASQGHTRAVQDAYAAASHARALQGANVLAAEIVPIQGVAQDAFPRELGARQLARAPTIAHTDADEDDTRRTEHAVSAVAISPKADGAALVLLMSEAACSRLHTRPRAQWLGHQSLGGAPAMPLVLAAEAARSLLQAHHRRWTDLAAIELHDAFAVQGLQWQALLQVEGGDGNLLNRHGGGIARGHPIGASAAVALVRMLAELERTPSGGLGLAAIAGAGGLGSAGLVQQVR</sequence>
<keyword evidence="2 4" id="KW-0808">Transferase</keyword>
<comment type="caution">
    <text evidence="7">The sequence shown here is derived from an EMBL/GenBank/DDBJ whole genome shotgun (WGS) entry which is preliminary data.</text>
</comment>
<dbReference type="Gene3D" id="3.40.47.10">
    <property type="match status" value="1"/>
</dbReference>
<dbReference type="InterPro" id="IPR020617">
    <property type="entry name" value="Thiolase_C"/>
</dbReference>
<evidence type="ECO:0000256" key="1">
    <source>
        <dbReference type="ARBA" id="ARBA00010982"/>
    </source>
</evidence>
<keyword evidence="3 4" id="KW-0012">Acyltransferase</keyword>
<protein>
    <submittedName>
        <fullName evidence="7">Acetyl-CoA C-acetyltransferase</fullName>
        <ecNumber evidence="7">2.3.1.9</ecNumber>
    </submittedName>
</protein>
<evidence type="ECO:0000256" key="3">
    <source>
        <dbReference type="ARBA" id="ARBA00023315"/>
    </source>
</evidence>
<dbReference type="EC" id="2.3.1.9" evidence="7"/>
<dbReference type="CDD" id="cd00751">
    <property type="entry name" value="thiolase"/>
    <property type="match status" value="1"/>
</dbReference>
<feature type="domain" description="Thiolase N-terminal" evidence="5">
    <location>
        <begin position="6"/>
        <end position="256"/>
    </location>
</feature>
<feature type="domain" description="Thiolase C-terminal" evidence="6">
    <location>
        <begin position="266"/>
        <end position="389"/>
    </location>
</feature>
<dbReference type="PANTHER" id="PTHR18919:SF107">
    <property type="entry name" value="ACETYL-COA ACETYLTRANSFERASE, CYTOSOLIC"/>
    <property type="match status" value="1"/>
</dbReference>
<reference evidence="7 8" key="1">
    <citation type="submission" date="2020-08" db="EMBL/GenBank/DDBJ databases">
        <title>Functional genomics of gut bacteria from endangered species of beetles.</title>
        <authorList>
            <person name="Carlos-Shanley C."/>
        </authorList>
    </citation>
    <scope>NUCLEOTIDE SEQUENCE [LARGE SCALE GENOMIC DNA]</scope>
    <source>
        <strain evidence="7 8">S00124</strain>
    </source>
</reference>
<dbReference type="InterPro" id="IPR002155">
    <property type="entry name" value="Thiolase"/>
</dbReference>
<dbReference type="SUPFAM" id="SSF53901">
    <property type="entry name" value="Thiolase-like"/>
    <property type="match status" value="2"/>
</dbReference>